<dbReference type="InterPro" id="IPR011032">
    <property type="entry name" value="GroES-like_sf"/>
</dbReference>
<feature type="domain" description="Enoyl reductase (ER)" evidence="2">
    <location>
        <begin position="44"/>
        <end position="339"/>
    </location>
</feature>
<protein>
    <submittedName>
        <fullName evidence="3">Alcohol dehydrogenase groES-like domain-containing protein</fullName>
    </submittedName>
</protein>
<dbReference type="EMBL" id="JAKKPZ010000012">
    <property type="protein sequence ID" value="KAI1715070.1"/>
    <property type="molecule type" value="Genomic_DNA"/>
</dbReference>
<dbReference type="GO" id="GO:0070402">
    <property type="term" value="F:NADPH binding"/>
    <property type="evidence" value="ECO:0007669"/>
    <property type="project" value="TreeGrafter"/>
</dbReference>
<name>A0AAD4N517_9BILA</name>
<dbReference type="AlphaFoldDB" id="A0AAD4N517"/>
<sequence length="343" mass="37233">MSYHTPLYGRGVELPFYATHVSHVTHVSLQKINRMRAAIVRQFGAPENILVESGFPIPTVDEKQILVQVHSAGVNPVDTYIRSGTYAALPSLPYTPGSEGAGIISKVGTNVKNLKVGDRVWFNQPITGSTAQFALINAELTYPLSERLSFSQAATLGIAYMTAYKALFDKTFYLHGNQYRLSCSPLECVLSPSSRDMGILLPIFLGIRSHTAQSKFASCFLVSEIGGLGPGGLGPGALGPGALGPGALGPGGLGPGGLGPKIFSQFYMFLSPIFYANRFSDPFWTFLLFNFLDFVPENKYWYKTMKKSSSSQPRTKKHTTAQGGQANVCNVQKMSKFVILVEV</sequence>
<dbReference type="SUPFAM" id="SSF50129">
    <property type="entry name" value="GroES-like"/>
    <property type="match status" value="1"/>
</dbReference>
<reference evidence="3" key="1">
    <citation type="submission" date="2022-01" db="EMBL/GenBank/DDBJ databases">
        <title>Genome Sequence Resource for Two Populations of Ditylenchus destructor, the Migratory Endoparasitic Phytonematode.</title>
        <authorList>
            <person name="Zhang H."/>
            <person name="Lin R."/>
            <person name="Xie B."/>
        </authorList>
    </citation>
    <scope>NUCLEOTIDE SEQUENCE</scope>
    <source>
        <strain evidence="3">BazhouSP</strain>
    </source>
</reference>
<dbReference type="InterPro" id="IPR013154">
    <property type="entry name" value="ADH-like_N"/>
</dbReference>
<evidence type="ECO:0000256" key="1">
    <source>
        <dbReference type="ARBA" id="ARBA00022857"/>
    </source>
</evidence>
<dbReference type="InterPro" id="IPR020843">
    <property type="entry name" value="ER"/>
</dbReference>
<dbReference type="Gene3D" id="3.90.180.10">
    <property type="entry name" value="Medium-chain alcohol dehydrogenases, catalytic domain"/>
    <property type="match status" value="1"/>
</dbReference>
<comment type="caution">
    <text evidence="3">The sequence shown here is derived from an EMBL/GenBank/DDBJ whole genome shotgun (WGS) entry which is preliminary data.</text>
</comment>
<dbReference type="SMART" id="SM00829">
    <property type="entry name" value="PKS_ER"/>
    <property type="match status" value="1"/>
</dbReference>
<dbReference type="InterPro" id="IPR051603">
    <property type="entry name" value="Zinc-ADH_QOR/CCCR"/>
</dbReference>
<accession>A0AAD4N517</accession>
<dbReference type="GO" id="GO:0003730">
    <property type="term" value="F:mRNA 3'-UTR binding"/>
    <property type="evidence" value="ECO:0007669"/>
    <property type="project" value="TreeGrafter"/>
</dbReference>
<dbReference type="PANTHER" id="PTHR44154">
    <property type="entry name" value="QUINONE OXIDOREDUCTASE"/>
    <property type="match status" value="1"/>
</dbReference>
<gene>
    <name evidence="3" type="ORF">DdX_08349</name>
</gene>
<keyword evidence="4" id="KW-1185">Reference proteome</keyword>
<dbReference type="PANTHER" id="PTHR44154:SF1">
    <property type="entry name" value="QUINONE OXIDOREDUCTASE"/>
    <property type="match status" value="1"/>
</dbReference>
<evidence type="ECO:0000313" key="3">
    <source>
        <dbReference type="EMBL" id="KAI1715070.1"/>
    </source>
</evidence>
<dbReference type="Proteomes" id="UP001201812">
    <property type="component" value="Unassembled WGS sequence"/>
</dbReference>
<evidence type="ECO:0000313" key="4">
    <source>
        <dbReference type="Proteomes" id="UP001201812"/>
    </source>
</evidence>
<organism evidence="3 4">
    <name type="scientific">Ditylenchus destructor</name>
    <dbReference type="NCBI Taxonomy" id="166010"/>
    <lineage>
        <taxon>Eukaryota</taxon>
        <taxon>Metazoa</taxon>
        <taxon>Ecdysozoa</taxon>
        <taxon>Nematoda</taxon>
        <taxon>Chromadorea</taxon>
        <taxon>Rhabditida</taxon>
        <taxon>Tylenchina</taxon>
        <taxon>Tylenchomorpha</taxon>
        <taxon>Sphaerularioidea</taxon>
        <taxon>Anguinidae</taxon>
        <taxon>Anguininae</taxon>
        <taxon>Ditylenchus</taxon>
    </lineage>
</organism>
<dbReference type="GO" id="GO:0005829">
    <property type="term" value="C:cytosol"/>
    <property type="evidence" value="ECO:0007669"/>
    <property type="project" value="TreeGrafter"/>
</dbReference>
<dbReference type="GO" id="GO:0003960">
    <property type="term" value="F:quinone reductase (NADPH) activity"/>
    <property type="evidence" value="ECO:0007669"/>
    <property type="project" value="TreeGrafter"/>
</dbReference>
<dbReference type="Pfam" id="PF08240">
    <property type="entry name" value="ADH_N"/>
    <property type="match status" value="1"/>
</dbReference>
<proteinExistence type="predicted"/>
<keyword evidence="1" id="KW-0521">NADP</keyword>
<evidence type="ECO:0000259" key="2">
    <source>
        <dbReference type="SMART" id="SM00829"/>
    </source>
</evidence>